<dbReference type="EMBL" id="SWLE01000020">
    <property type="protein sequence ID" value="TNM86686.1"/>
    <property type="molecule type" value="Genomic_DNA"/>
</dbReference>
<dbReference type="PANTHER" id="PTHR11860:SF96">
    <property type="match status" value="1"/>
</dbReference>
<feature type="transmembrane region" description="Helical" evidence="4">
    <location>
        <begin position="278"/>
        <end position="299"/>
    </location>
</feature>
<evidence type="ECO:0000313" key="8">
    <source>
        <dbReference type="Proteomes" id="UP000516260"/>
    </source>
</evidence>
<dbReference type="InterPro" id="IPR036179">
    <property type="entry name" value="Ig-like_dom_sf"/>
</dbReference>
<feature type="signal peptide" evidence="5">
    <location>
        <begin position="1"/>
        <end position="20"/>
    </location>
</feature>
<keyword evidence="8" id="KW-1185">Reference proteome</keyword>
<evidence type="ECO:0000256" key="5">
    <source>
        <dbReference type="SAM" id="SignalP"/>
    </source>
</evidence>
<dbReference type="InterPro" id="IPR007110">
    <property type="entry name" value="Ig-like_dom"/>
</dbReference>
<feature type="domain" description="Ig-like" evidence="6">
    <location>
        <begin position="127"/>
        <end position="248"/>
    </location>
</feature>
<gene>
    <name evidence="7" type="ORF">fugu_006916</name>
</gene>
<dbReference type="GO" id="GO:0005886">
    <property type="term" value="C:plasma membrane"/>
    <property type="evidence" value="ECO:0007669"/>
    <property type="project" value="TreeGrafter"/>
</dbReference>
<dbReference type="InterPro" id="IPR013783">
    <property type="entry name" value="Ig-like_fold"/>
</dbReference>
<evidence type="ECO:0000256" key="3">
    <source>
        <dbReference type="ARBA" id="ARBA00023136"/>
    </source>
</evidence>
<keyword evidence="4" id="KW-1133">Transmembrane helix</keyword>
<evidence type="ECO:0000256" key="1">
    <source>
        <dbReference type="ARBA" id="ARBA00004370"/>
    </source>
</evidence>
<comment type="caution">
    <text evidence="7">The sequence shown here is derived from an EMBL/GenBank/DDBJ whole genome shotgun (WGS) entry which is preliminary data.</text>
</comment>
<dbReference type="Proteomes" id="UP000516260">
    <property type="component" value="Chromosome 7"/>
</dbReference>
<dbReference type="SUPFAM" id="SSF48726">
    <property type="entry name" value="Immunoglobulin"/>
    <property type="match status" value="2"/>
</dbReference>
<proteinExistence type="predicted"/>
<keyword evidence="3 4" id="KW-0472">Membrane</keyword>
<feature type="chain" id="PRO_5021437251" description="Ig-like domain-containing protein" evidence="5">
    <location>
        <begin position="21"/>
        <end position="302"/>
    </location>
</feature>
<dbReference type="GO" id="GO:0004888">
    <property type="term" value="F:transmembrane signaling receptor activity"/>
    <property type="evidence" value="ECO:0007669"/>
    <property type="project" value="TreeGrafter"/>
</dbReference>
<dbReference type="InterPro" id="IPR050671">
    <property type="entry name" value="CD300_family_receptors"/>
</dbReference>
<evidence type="ECO:0000256" key="4">
    <source>
        <dbReference type="SAM" id="Phobius"/>
    </source>
</evidence>
<protein>
    <recommendedName>
        <fullName evidence="6">Ig-like domain-containing protein</fullName>
    </recommendedName>
</protein>
<dbReference type="Gene3D" id="2.60.40.10">
    <property type="entry name" value="Immunoglobulins"/>
    <property type="match status" value="2"/>
</dbReference>
<name>A0A4Z2B503_9TELE</name>
<evidence type="ECO:0000259" key="6">
    <source>
        <dbReference type="PROSITE" id="PS50835"/>
    </source>
</evidence>
<dbReference type="AlphaFoldDB" id="A0A4Z2B503"/>
<evidence type="ECO:0000256" key="2">
    <source>
        <dbReference type="ARBA" id="ARBA00022692"/>
    </source>
</evidence>
<reference evidence="7 8" key="1">
    <citation type="submission" date="2019-04" db="EMBL/GenBank/DDBJ databases">
        <title>The sequence and de novo assembly of Takifugu bimaculatus genome using PacBio and Hi-C technologies.</title>
        <authorList>
            <person name="Xu P."/>
            <person name="Liu B."/>
            <person name="Zhou Z."/>
        </authorList>
    </citation>
    <scope>NUCLEOTIDE SEQUENCE [LARGE SCALE GENOMIC DNA]</scope>
    <source>
        <strain evidence="7">TB-2018</strain>
        <tissue evidence="7">Muscle</tissue>
    </source>
</reference>
<dbReference type="PROSITE" id="PS50835">
    <property type="entry name" value="IG_LIKE"/>
    <property type="match status" value="1"/>
</dbReference>
<sequence>MKIPFLIFLIRACVQLQCDPQKITAHIGGEFVIFCKYNTNNFLYSKKYWCQGESRHTCEILVDSDFPARSKTGRAYIGDLGRRGLFVKVTGLHLEDTGVYWVGIDKINADIMTQVKVVVTEVPVSKPRLWPLNSLADRPTCWGQPVTVRCQCTEGTAVHYSWYQEGDLLHHLSDLQIHCGIVLQDSHFYCVGMNDVSQQESDIISVQVLNSADNSCIYVIRMLADQPIYDCMDRFSTTGATTSCSTVETTSGTITKLHQTNQTDLDSFFSRTWTGVPFWYRLLRWGLLLFLLIFLWTVIKCT</sequence>
<keyword evidence="2 4" id="KW-0812">Transmembrane</keyword>
<accession>A0A4Z2B503</accession>
<comment type="subcellular location">
    <subcellularLocation>
        <location evidence="1">Membrane</location>
    </subcellularLocation>
</comment>
<evidence type="ECO:0000313" key="7">
    <source>
        <dbReference type="EMBL" id="TNM86686.1"/>
    </source>
</evidence>
<organism evidence="7 8">
    <name type="scientific">Takifugu bimaculatus</name>
    <dbReference type="NCBI Taxonomy" id="433685"/>
    <lineage>
        <taxon>Eukaryota</taxon>
        <taxon>Metazoa</taxon>
        <taxon>Chordata</taxon>
        <taxon>Craniata</taxon>
        <taxon>Vertebrata</taxon>
        <taxon>Euteleostomi</taxon>
        <taxon>Actinopterygii</taxon>
        <taxon>Neopterygii</taxon>
        <taxon>Teleostei</taxon>
        <taxon>Neoteleostei</taxon>
        <taxon>Acanthomorphata</taxon>
        <taxon>Eupercaria</taxon>
        <taxon>Tetraodontiformes</taxon>
        <taxon>Tetradontoidea</taxon>
        <taxon>Tetraodontidae</taxon>
        <taxon>Takifugu</taxon>
    </lineage>
</organism>
<dbReference type="PANTHER" id="PTHR11860">
    <property type="entry name" value="POLYMERIC-IMMUNOGLOBULIN RECEPTOR"/>
    <property type="match status" value="1"/>
</dbReference>
<keyword evidence="5" id="KW-0732">Signal</keyword>